<proteinExistence type="predicted"/>
<dbReference type="InterPro" id="IPR045599">
    <property type="entry name" value="DUF6456"/>
</dbReference>
<evidence type="ECO:0000259" key="2">
    <source>
        <dbReference type="Pfam" id="PF20057"/>
    </source>
</evidence>
<dbReference type="Pfam" id="PF20057">
    <property type="entry name" value="DUF6456"/>
    <property type="match status" value="1"/>
</dbReference>
<organism evidence="3">
    <name type="scientific">hydrothermal vent metagenome</name>
    <dbReference type="NCBI Taxonomy" id="652676"/>
    <lineage>
        <taxon>unclassified sequences</taxon>
        <taxon>metagenomes</taxon>
        <taxon>ecological metagenomes</taxon>
    </lineage>
</organism>
<feature type="domain" description="DUF6456" evidence="2">
    <location>
        <begin position="128"/>
        <end position="267"/>
    </location>
</feature>
<reference evidence="3" key="1">
    <citation type="submission" date="2018-06" db="EMBL/GenBank/DDBJ databases">
        <authorList>
            <person name="Zhirakovskaya E."/>
        </authorList>
    </citation>
    <scope>NUCLEOTIDE SEQUENCE</scope>
</reference>
<dbReference type="EMBL" id="UOEM01000062">
    <property type="protein sequence ID" value="VAW13613.1"/>
    <property type="molecule type" value="Genomic_DNA"/>
</dbReference>
<evidence type="ECO:0000256" key="1">
    <source>
        <dbReference type="SAM" id="MobiDB-lite"/>
    </source>
</evidence>
<sequence length="295" mass="32304">MSGATPLPPVATNTLTPKMLEREARRLLPVLAKKGARASCKTKGRHGEVSITLRAGQKKPSAVCDSNILAAFIQHEWVQQDDGGEWTISPAGLAWLMRTTGGEDGYRSQHQIISERMQTMPDGTCRPVRINDGENPLGWLRRRNGPGGTPFLNDDMVAAGERLRSDFTAAQLTPGITTDWTRIQTQRPGAGSARANGACDLSDTALAARQRFERALNAVGPEMANVVVDVCCFLIGLGEAESARGWPRRSAKLVLRLALDILARHYGIIRPQPHRPARRKSHVWHRSDARLSSPD</sequence>
<feature type="compositionally biased region" description="Basic residues" evidence="1">
    <location>
        <begin position="274"/>
        <end position="284"/>
    </location>
</feature>
<name>A0A3B0TBY6_9ZZZZ</name>
<dbReference type="AlphaFoldDB" id="A0A3B0TBY6"/>
<accession>A0A3B0TBY6</accession>
<gene>
    <name evidence="3" type="ORF">MNBD_ALPHA09-1769</name>
</gene>
<evidence type="ECO:0000313" key="3">
    <source>
        <dbReference type="EMBL" id="VAW13613.1"/>
    </source>
</evidence>
<feature type="region of interest" description="Disordered" evidence="1">
    <location>
        <begin position="274"/>
        <end position="295"/>
    </location>
</feature>
<protein>
    <recommendedName>
        <fullName evidence="2">DUF6456 domain-containing protein</fullName>
    </recommendedName>
</protein>